<dbReference type="Pfam" id="PF16561">
    <property type="entry name" value="AMPK1_CBM"/>
    <property type="match status" value="1"/>
</dbReference>
<feature type="region of interest" description="Disordered" evidence="2">
    <location>
        <begin position="102"/>
        <end position="164"/>
    </location>
</feature>
<evidence type="ECO:0000256" key="1">
    <source>
        <dbReference type="ARBA" id="ARBA00038216"/>
    </source>
</evidence>
<feature type="compositionally biased region" description="Low complexity" evidence="2">
    <location>
        <begin position="18"/>
        <end position="31"/>
    </location>
</feature>
<feature type="compositionally biased region" description="Basic and acidic residues" evidence="2">
    <location>
        <begin position="146"/>
        <end position="162"/>
    </location>
</feature>
<dbReference type="GO" id="GO:0005737">
    <property type="term" value="C:cytoplasm"/>
    <property type="evidence" value="ECO:0007669"/>
    <property type="project" value="TreeGrafter"/>
</dbReference>
<keyword evidence="5" id="KW-1185">Reference proteome</keyword>
<evidence type="ECO:0000313" key="5">
    <source>
        <dbReference type="Proteomes" id="UP001194580"/>
    </source>
</evidence>
<dbReference type="InterPro" id="IPR014756">
    <property type="entry name" value="Ig_E-set"/>
</dbReference>
<name>A0AAD4H5A0_9FUNG</name>
<feature type="domain" description="AMP-activated protein kinase glycogen-binding" evidence="3">
    <location>
        <begin position="171"/>
        <end position="249"/>
    </location>
</feature>
<sequence length="254" mass="26847">MPATPKAVVLGNNGQKISAATPSANASPAGSVAKPSPSSAGMNTPTEVPSTPLTKNQKKKTSKAAKAAASVIAAVPATVPTPAVPAPIPVAAILSTPVTKQQQEASTSTKQQITPTVESLGLSEEKKTSSTKASPIARNILNATSTKKETVKPKSADADRPKPPRRAYVAHTFRWRNGGGVVKVTGSFNNWEESIVLKKVPYFKDQSEIIIDLDRTQKTLFKFIVDGQWMCTDEFPTEYDSIGNLNNVLPALAA</sequence>
<reference evidence="4" key="1">
    <citation type="journal article" date="2020" name="Fungal Divers.">
        <title>Resolving the Mortierellaceae phylogeny through synthesis of multi-gene phylogenetics and phylogenomics.</title>
        <authorList>
            <person name="Vandepol N."/>
            <person name="Liber J."/>
            <person name="Desiro A."/>
            <person name="Na H."/>
            <person name="Kennedy M."/>
            <person name="Barry K."/>
            <person name="Grigoriev I.V."/>
            <person name="Miller A.N."/>
            <person name="O'Donnell K."/>
            <person name="Stajich J.E."/>
            <person name="Bonito G."/>
        </authorList>
    </citation>
    <scope>NUCLEOTIDE SEQUENCE</scope>
    <source>
        <strain evidence="4">NRRL 28262</strain>
    </source>
</reference>
<feature type="compositionally biased region" description="Polar residues" evidence="2">
    <location>
        <begin position="102"/>
        <end position="117"/>
    </location>
</feature>
<evidence type="ECO:0000256" key="2">
    <source>
        <dbReference type="SAM" id="MobiDB-lite"/>
    </source>
</evidence>
<dbReference type="Gene3D" id="2.60.40.10">
    <property type="entry name" value="Immunoglobulins"/>
    <property type="match status" value="1"/>
</dbReference>
<dbReference type="GO" id="GO:0031588">
    <property type="term" value="C:nucleotide-activated protein kinase complex"/>
    <property type="evidence" value="ECO:0007669"/>
    <property type="project" value="TreeGrafter"/>
</dbReference>
<dbReference type="Proteomes" id="UP001194580">
    <property type="component" value="Unassembled WGS sequence"/>
</dbReference>
<feature type="region of interest" description="Disordered" evidence="2">
    <location>
        <begin position="1"/>
        <end position="67"/>
    </location>
</feature>
<dbReference type="InterPro" id="IPR032640">
    <property type="entry name" value="AMPK1_CBM"/>
</dbReference>
<dbReference type="SUPFAM" id="SSF81296">
    <property type="entry name" value="E set domains"/>
    <property type="match status" value="1"/>
</dbReference>
<dbReference type="GO" id="GO:0019901">
    <property type="term" value="F:protein kinase binding"/>
    <property type="evidence" value="ECO:0007669"/>
    <property type="project" value="TreeGrafter"/>
</dbReference>
<dbReference type="CDD" id="cd02859">
    <property type="entry name" value="E_set_AMPKbeta_like_N"/>
    <property type="match status" value="1"/>
</dbReference>
<dbReference type="PANTHER" id="PTHR10343:SF81">
    <property type="entry name" value="CRUCIFORM DNA-RECOGNIZING PROTEIN 1-RELATED"/>
    <property type="match status" value="1"/>
</dbReference>
<proteinExistence type="inferred from homology"/>
<comment type="similarity">
    <text evidence="1">Belongs to the CRP1/MDG1 family.</text>
</comment>
<accession>A0AAD4H5A0</accession>
<organism evidence="4 5">
    <name type="scientific">Linnemannia exigua</name>
    <dbReference type="NCBI Taxonomy" id="604196"/>
    <lineage>
        <taxon>Eukaryota</taxon>
        <taxon>Fungi</taxon>
        <taxon>Fungi incertae sedis</taxon>
        <taxon>Mucoromycota</taxon>
        <taxon>Mortierellomycotina</taxon>
        <taxon>Mortierellomycetes</taxon>
        <taxon>Mortierellales</taxon>
        <taxon>Mortierellaceae</taxon>
        <taxon>Linnemannia</taxon>
    </lineage>
</organism>
<gene>
    <name evidence="4" type="ORF">BGZ95_011303</name>
</gene>
<dbReference type="GO" id="GO:0007165">
    <property type="term" value="P:signal transduction"/>
    <property type="evidence" value="ECO:0007669"/>
    <property type="project" value="TreeGrafter"/>
</dbReference>
<dbReference type="InterPro" id="IPR050827">
    <property type="entry name" value="CRP1_MDG1_kinase"/>
</dbReference>
<feature type="compositionally biased region" description="Polar residues" evidence="2">
    <location>
        <begin position="36"/>
        <end position="55"/>
    </location>
</feature>
<dbReference type="GO" id="GO:0005634">
    <property type="term" value="C:nucleus"/>
    <property type="evidence" value="ECO:0007669"/>
    <property type="project" value="TreeGrafter"/>
</dbReference>
<dbReference type="AlphaFoldDB" id="A0AAD4H5A0"/>
<protein>
    <recommendedName>
        <fullName evidence="3">AMP-activated protein kinase glycogen-binding domain-containing protein</fullName>
    </recommendedName>
</protein>
<comment type="caution">
    <text evidence="4">The sequence shown here is derived from an EMBL/GenBank/DDBJ whole genome shotgun (WGS) entry which is preliminary data.</text>
</comment>
<dbReference type="PANTHER" id="PTHR10343">
    <property type="entry name" value="5'-AMP-ACTIVATED PROTEIN KINASE , BETA SUBUNIT"/>
    <property type="match status" value="1"/>
</dbReference>
<evidence type="ECO:0000259" key="3">
    <source>
        <dbReference type="Pfam" id="PF16561"/>
    </source>
</evidence>
<evidence type="ECO:0000313" key="4">
    <source>
        <dbReference type="EMBL" id="KAG0272898.1"/>
    </source>
</evidence>
<dbReference type="InterPro" id="IPR013783">
    <property type="entry name" value="Ig-like_fold"/>
</dbReference>
<dbReference type="EMBL" id="JAAAIL010000838">
    <property type="protein sequence ID" value="KAG0272898.1"/>
    <property type="molecule type" value="Genomic_DNA"/>
</dbReference>